<dbReference type="CDD" id="cd00161">
    <property type="entry name" value="beta-trefoil_Ricin-like"/>
    <property type="match status" value="1"/>
</dbReference>
<name>A0A1A9RX95_9NEIS</name>
<dbReference type="SMART" id="SM00458">
    <property type="entry name" value="RICIN"/>
    <property type="match status" value="1"/>
</dbReference>
<evidence type="ECO:0000313" key="2">
    <source>
        <dbReference type="EMBL" id="OAM27885.1"/>
    </source>
</evidence>
<dbReference type="InterPro" id="IPR000772">
    <property type="entry name" value="Ricin_B_lectin"/>
</dbReference>
<dbReference type="PROSITE" id="PS50231">
    <property type="entry name" value="RICIN_B_LECTIN"/>
    <property type="match status" value="1"/>
</dbReference>
<dbReference type="EMBL" id="LXSL01000020">
    <property type="protein sequence ID" value="OAM27885.1"/>
    <property type="molecule type" value="Genomic_DNA"/>
</dbReference>
<dbReference type="SUPFAM" id="SSF50370">
    <property type="entry name" value="Ricin B-like lectins"/>
    <property type="match status" value="1"/>
</dbReference>
<gene>
    <name evidence="2" type="ORF">A7P95_06135</name>
</gene>
<dbReference type="OrthoDB" id="6229465at2"/>
<dbReference type="Pfam" id="PF00652">
    <property type="entry name" value="Ricin_B_lectin"/>
    <property type="match status" value="1"/>
</dbReference>
<dbReference type="Gene3D" id="2.80.10.50">
    <property type="match status" value="1"/>
</dbReference>
<organism evidence="2 3">
    <name type="scientific">Eikenella longinqua</name>
    <dbReference type="NCBI Taxonomy" id="1795827"/>
    <lineage>
        <taxon>Bacteria</taxon>
        <taxon>Pseudomonadati</taxon>
        <taxon>Pseudomonadota</taxon>
        <taxon>Betaproteobacteria</taxon>
        <taxon>Neisseriales</taxon>
        <taxon>Neisseriaceae</taxon>
        <taxon>Eikenella</taxon>
    </lineage>
</organism>
<dbReference type="InterPro" id="IPR035992">
    <property type="entry name" value="Ricin_B-like_lectins"/>
</dbReference>
<dbReference type="STRING" id="1795827.A7P95_06135"/>
<protein>
    <recommendedName>
        <fullName evidence="1">Ricin B lectin domain-containing protein</fullName>
    </recommendedName>
</protein>
<evidence type="ECO:0000259" key="1">
    <source>
        <dbReference type="SMART" id="SM00458"/>
    </source>
</evidence>
<evidence type="ECO:0000313" key="3">
    <source>
        <dbReference type="Proteomes" id="UP000077885"/>
    </source>
</evidence>
<comment type="caution">
    <text evidence="2">The sequence shown here is derived from an EMBL/GenBank/DDBJ whole genome shotgun (WGS) entry which is preliminary data.</text>
</comment>
<feature type="domain" description="Ricin B lectin" evidence="1">
    <location>
        <begin position="2"/>
        <end position="98"/>
    </location>
</feature>
<accession>A0A1A9RX95</accession>
<keyword evidence="3" id="KW-1185">Reference proteome</keyword>
<dbReference type="Proteomes" id="UP000077885">
    <property type="component" value="Unassembled WGS sequence"/>
</dbReference>
<sequence length="100" mass="11401">MQNQCLAVQNGLLVRQPCRNTPNQYFERNLRERTIRQSGQCLTQSGSRITLTPCHGQAEQQWYGDDHRLCSASANAQCWDAAEPTIRLQTRSDTPSQEVH</sequence>
<proteinExistence type="predicted"/>
<dbReference type="RefSeq" id="WP_067592698.1">
    <property type="nucleotide sequence ID" value="NZ_LXSL01000020.1"/>
</dbReference>
<reference evidence="3" key="1">
    <citation type="submission" date="2016-05" db="EMBL/GenBank/DDBJ databases">
        <title>Draft genome of Corynebacterium afermentans subsp. afermentans LCDC 88199T.</title>
        <authorList>
            <person name="Bernier A.-M."/>
            <person name="Bernard K."/>
        </authorList>
    </citation>
    <scope>NUCLEOTIDE SEQUENCE [LARGE SCALE GENOMIC DNA]</scope>
    <source>
        <strain evidence="3">NML02-A-017</strain>
    </source>
</reference>
<dbReference type="AlphaFoldDB" id="A0A1A9RX95"/>